<comment type="caution">
    <text evidence="9">The sequence shown here is derived from an EMBL/GenBank/DDBJ whole genome shotgun (WGS) entry which is preliminary data.</text>
</comment>
<organism evidence="9 11">
    <name type="scientific">Candidatus Cryosericum odellii</name>
    <dbReference type="NCBI Taxonomy" id="2290917"/>
    <lineage>
        <taxon>Bacteria</taxon>
        <taxon>Pseudomonadati</taxon>
        <taxon>Caldisericota/Cryosericota group</taxon>
        <taxon>Candidatus Cryosericota</taxon>
        <taxon>Candidatus Cryosericia</taxon>
        <taxon>Candidatus Cryosericales</taxon>
        <taxon>Candidatus Cryosericaceae</taxon>
        <taxon>Candidatus Cryosericum</taxon>
    </lineage>
</organism>
<feature type="transmembrane region" description="Helical" evidence="7">
    <location>
        <begin position="108"/>
        <end position="131"/>
    </location>
</feature>
<comment type="subcellular location">
    <subcellularLocation>
        <location evidence="1 7">Cell membrane</location>
        <topology evidence="1 7">Multi-pass membrane protein</topology>
    </subcellularLocation>
</comment>
<dbReference type="PANTHER" id="PTHR43163:SF6">
    <property type="entry name" value="DIPEPTIDE TRANSPORT SYSTEM PERMEASE PROTEIN DPPB-RELATED"/>
    <property type="match status" value="1"/>
</dbReference>
<dbReference type="RefSeq" id="WP_119119858.1">
    <property type="nucleotide sequence ID" value="NZ_QXIT01000028.1"/>
</dbReference>
<evidence type="ECO:0000256" key="1">
    <source>
        <dbReference type="ARBA" id="ARBA00004651"/>
    </source>
</evidence>
<evidence type="ECO:0000256" key="6">
    <source>
        <dbReference type="ARBA" id="ARBA00023136"/>
    </source>
</evidence>
<comment type="similarity">
    <text evidence="7">Belongs to the binding-protein-dependent transport system permease family.</text>
</comment>
<reference evidence="11 12" key="1">
    <citation type="submission" date="2018-09" db="EMBL/GenBank/DDBJ databases">
        <title>Discovery and Ecogenomic Context for Candidatus Cryosericales, a Global Caldiserica Order Active in Thawing Permafrost.</title>
        <authorList>
            <person name="Martinez M.A."/>
            <person name="Woodcroft B.J."/>
            <person name="Ignacio Espinoza J.C."/>
            <person name="Zayed A."/>
            <person name="Singleton C.M."/>
            <person name="Boyd J."/>
            <person name="Li Y.-F."/>
            <person name="Purvine S."/>
            <person name="Maughan H."/>
            <person name="Hodgkins S.B."/>
            <person name="Anderson D."/>
            <person name="Sederholm M."/>
            <person name="Temperton B."/>
            <person name="Saleska S.R."/>
            <person name="Tyson G.W."/>
            <person name="Rich V.I."/>
        </authorList>
    </citation>
    <scope>NUCLEOTIDE SEQUENCE [LARGE SCALE GENOMIC DNA]</scope>
    <source>
        <strain evidence="10 12">SMC5</strain>
        <strain evidence="9 11">SMC6</strain>
    </source>
</reference>
<keyword evidence="4 7" id="KW-0812">Transmembrane</keyword>
<keyword evidence="11" id="KW-1185">Reference proteome</keyword>
<evidence type="ECO:0000256" key="4">
    <source>
        <dbReference type="ARBA" id="ARBA00022692"/>
    </source>
</evidence>
<dbReference type="PROSITE" id="PS50928">
    <property type="entry name" value="ABC_TM1"/>
    <property type="match status" value="1"/>
</dbReference>
<accession>A0A398DDP4</accession>
<dbReference type="EMBL" id="QXIU01000120">
    <property type="protein sequence ID" value="RIE11265.1"/>
    <property type="molecule type" value="Genomic_DNA"/>
</dbReference>
<evidence type="ECO:0000313" key="12">
    <source>
        <dbReference type="Proteomes" id="UP000266489"/>
    </source>
</evidence>
<sequence length="339" mass="38133">MRNFITRRVLQLIPLFVGISFITFWLLTLQGDPFHQLLLNPHIKAEDVARLMHQWNWDKPFLVRYFYWVKEFVTSTFAPSHGNGWGFSILAPGQTARALILQKIPMTLTLGISSLIFAFVIALPLGIYSAIRQYSIGDYVGTFFAFFGMSMPAFWFGLMLLLLFGLKLGWLPIGGMHTDLLTVSGSQVDFYAAPWIMQFADRAKHLILPVVVLSLMDVGSWMRYIRSSMLEVIRQDYIRTARAKGAPERTILFKHALRNAMTPIITLIGLSLPTLLAGAMITEQVFSLDGMGRLTIQAVLGNDIFVGMAIVMMDAILVMSGSLLADILYAVVDPRIRYS</sequence>
<dbReference type="InterPro" id="IPR045621">
    <property type="entry name" value="BPD_transp_1_N"/>
</dbReference>
<keyword evidence="6 7" id="KW-0472">Membrane</keyword>
<evidence type="ECO:0000313" key="11">
    <source>
        <dbReference type="Proteomes" id="UP000266260"/>
    </source>
</evidence>
<accession>A0A398D892</accession>
<gene>
    <name evidence="10" type="ORF">SMC5_05070</name>
    <name evidence="9" type="ORF">SMC6_01295</name>
</gene>
<feature type="transmembrane region" description="Helical" evidence="7">
    <location>
        <begin position="206"/>
        <end position="225"/>
    </location>
</feature>
<feature type="transmembrane region" description="Helical" evidence="7">
    <location>
        <begin position="143"/>
        <end position="166"/>
    </location>
</feature>
<evidence type="ECO:0000256" key="2">
    <source>
        <dbReference type="ARBA" id="ARBA00022448"/>
    </source>
</evidence>
<dbReference type="Pfam" id="PF00528">
    <property type="entry name" value="BPD_transp_1"/>
    <property type="match status" value="1"/>
</dbReference>
<dbReference type="GO" id="GO:0071916">
    <property type="term" value="F:dipeptide transmembrane transporter activity"/>
    <property type="evidence" value="ECO:0007669"/>
    <property type="project" value="TreeGrafter"/>
</dbReference>
<keyword evidence="3" id="KW-1003">Cell membrane</keyword>
<evidence type="ECO:0000256" key="7">
    <source>
        <dbReference type="RuleBase" id="RU363032"/>
    </source>
</evidence>
<feature type="transmembrane region" description="Helical" evidence="7">
    <location>
        <begin position="264"/>
        <end position="286"/>
    </location>
</feature>
<evidence type="ECO:0000259" key="8">
    <source>
        <dbReference type="PROSITE" id="PS50928"/>
    </source>
</evidence>
<feature type="domain" description="ABC transmembrane type-1" evidence="8">
    <location>
        <begin position="104"/>
        <end position="329"/>
    </location>
</feature>
<evidence type="ECO:0000313" key="9">
    <source>
        <dbReference type="EMBL" id="RIE10377.1"/>
    </source>
</evidence>
<dbReference type="Proteomes" id="UP000266489">
    <property type="component" value="Unassembled WGS sequence"/>
</dbReference>
<keyword evidence="5 7" id="KW-1133">Transmembrane helix</keyword>
<dbReference type="AlphaFoldDB" id="A0A398DDP4"/>
<name>A0A398DDP4_9BACT</name>
<dbReference type="Gene3D" id="1.10.3720.10">
    <property type="entry name" value="MetI-like"/>
    <property type="match status" value="1"/>
</dbReference>
<keyword evidence="2 7" id="KW-0813">Transport</keyword>
<dbReference type="EMBL" id="QXIT01000028">
    <property type="protein sequence ID" value="RIE10377.1"/>
    <property type="molecule type" value="Genomic_DNA"/>
</dbReference>
<feature type="transmembrane region" description="Helical" evidence="7">
    <location>
        <begin position="12"/>
        <end position="31"/>
    </location>
</feature>
<evidence type="ECO:0000256" key="5">
    <source>
        <dbReference type="ARBA" id="ARBA00022989"/>
    </source>
</evidence>
<dbReference type="CDD" id="cd06261">
    <property type="entry name" value="TM_PBP2"/>
    <property type="match status" value="1"/>
</dbReference>
<dbReference type="Pfam" id="PF19300">
    <property type="entry name" value="BPD_transp_1_N"/>
    <property type="match status" value="1"/>
</dbReference>
<dbReference type="OrthoDB" id="9773221at2"/>
<proteinExistence type="inferred from homology"/>
<evidence type="ECO:0000313" key="10">
    <source>
        <dbReference type="EMBL" id="RIE11265.1"/>
    </source>
</evidence>
<dbReference type="Proteomes" id="UP000266260">
    <property type="component" value="Unassembled WGS sequence"/>
</dbReference>
<protein>
    <submittedName>
        <fullName evidence="9">ABC transporter permease</fullName>
    </submittedName>
</protein>
<evidence type="ECO:0000256" key="3">
    <source>
        <dbReference type="ARBA" id="ARBA00022475"/>
    </source>
</evidence>
<dbReference type="InterPro" id="IPR035906">
    <property type="entry name" value="MetI-like_sf"/>
</dbReference>
<dbReference type="PANTHER" id="PTHR43163">
    <property type="entry name" value="DIPEPTIDE TRANSPORT SYSTEM PERMEASE PROTEIN DPPB-RELATED"/>
    <property type="match status" value="1"/>
</dbReference>
<dbReference type="GO" id="GO:0005886">
    <property type="term" value="C:plasma membrane"/>
    <property type="evidence" value="ECO:0007669"/>
    <property type="project" value="UniProtKB-SubCell"/>
</dbReference>
<feature type="transmembrane region" description="Helical" evidence="7">
    <location>
        <begin position="306"/>
        <end position="332"/>
    </location>
</feature>
<dbReference type="SUPFAM" id="SSF161098">
    <property type="entry name" value="MetI-like"/>
    <property type="match status" value="1"/>
</dbReference>
<dbReference type="InterPro" id="IPR000515">
    <property type="entry name" value="MetI-like"/>
</dbReference>